<gene>
    <name evidence="1" type="ORF">C427_3762</name>
</gene>
<proteinExistence type="predicted"/>
<keyword evidence="2" id="KW-1185">Reference proteome</keyword>
<dbReference type="EMBL" id="CP003837">
    <property type="protein sequence ID" value="AGH45870.1"/>
    <property type="molecule type" value="Genomic_DNA"/>
</dbReference>
<name>K7A9U8_9ALTE</name>
<protein>
    <submittedName>
        <fullName evidence="1">Uncharacterized protein</fullName>
    </submittedName>
</protein>
<sequence length="46" mass="5677">MPRHIQTYIKYLNNLYANKNNCYLHKDQVFDINIMLNNTEQKNKLY</sequence>
<evidence type="ECO:0000313" key="2">
    <source>
        <dbReference type="Proteomes" id="UP000011864"/>
    </source>
</evidence>
<reference evidence="1 2" key="1">
    <citation type="journal article" date="2013" name="Genome Announc.">
        <title>Complete Genome Sequence of Glaciecola psychrophila Strain 170T.</title>
        <authorList>
            <person name="Yin J."/>
            <person name="Chen J."/>
            <person name="Liu G."/>
            <person name="Yu Y."/>
            <person name="Song L."/>
            <person name="Wang X."/>
            <person name="Qu X."/>
        </authorList>
    </citation>
    <scope>NUCLEOTIDE SEQUENCE [LARGE SCALE GENOMIC DNA]</scope>
    <source>
        <strain evidence="1 2">170</strain>
    </source>
</reference>
<evidence type="ECO:0000313" key="1">
    <source>
        <dbReference type="EMBL" id="AGH45870.1"/>
    </source>
</evidence>
<organism evidence="1 2">
    <name type="scientific">Paraglaciecola psychrophila 170</name>
    <dbReference type="NCBI Taxonomy" id="1129794"/>
    <lineage>
        <taxon>Bacteria</taxon>
        <taxon>Pseudomonadati</taxon>
        <taxon>Pseudomonadota</taxon>
        <taxon>Gammaproteobacteria</taxon>
        <taxon>Alteromonadales</taxon>
        <taxon>Alteromonadaceae</taxon>
        <taxon>Paraglaciecola</taxon>
    </lineage>
</organism>
<dbReference type="KEGG" id="gps:C427_3762"/>
<dbReference type="Proteomes" id="UP000011864">
    <property type="component" value="Chromosome"/>
</dbReference>
<accession>K7A9U8</accession>
<dbReference type="HOGENOM" id="CLU_3186897_0_0_6"/>
<dbReference type="AlphaFoldDB" id="K7A9U8"/>
<dbReference type="STRING" id="1129794.C427_3762"/>